<dbReference type="KEGG" id="som:SOMG_04015"/>
<dbReference type="RefSeq" id="XP_056038489.1">
    <property type="nucleotide sequence ID" value="XM_056182802.1"/>
</dbReference>
<protein>
    <submittedName>
        <fullName evidence="2">Smc5-6 complex non-SMC subunit Nse6</fullName>
    </submittedName>
</protein>
<evidence type="ECO:0000313" key="2">
    <source>
        <dbReference type="EMBL" id="WBW74246.1"/>
    </source>
</evidence>
<dbReference type="AlphaFoldDB" id="A0AAE9WDA5"/>
<keyword evidence="3" id="KW-1185">Reference proteome</keyword>
<evidence type="ECO:0000313" key="3">
    <source>
        <dbReference type="Proteomes" id="UP001212411"/>
    </source>
</evidence>
<evidence type="ECO:0000256" key="1">
    <source>
        <dbReference type="SAM" id="MobiDB-lite"/>
    </source>
</evidence>
<feature type="region of interest" description="Disordered" evidence="1">
    <location>
        <begin position="479"/>
        <end position="522"/>
    </location>
</feature>
<feature type="compositionally biased region" description="Basic residues" evidence="1">
    <location>
        <begin position="509"/>
        <end position="522"/>
    </location>
</feature>
<name>A0AAE9WDA5_9SCHI</name>
<dbReference type="InterPro" id="IPR014803">
    <property type="entry name" value="DNA_repair_Nse5/Nse6"/>
</dbReference>
<dbReference type="GeneID" id="80877491"/>
<accession>A0AAE9WDA5</accession>
<dbReference type="Proteomes" id="UP001212411">
    <property type="component" value="Chromosome 2"/>
</dbReference>
<reference evidence="2 3" key="1">
    <citation type="journal article" date="2023" name="G3 (Bethesda)">
        <title>A high-quality reference genome for the fission yeast Schizosaccharomyces osmophilus.</title>
        <authorList>
            <person name="Jia G.S."/>
            <person name="Zhang W.C."/>
            <person name="Liang Y."/>
            <person name="Liu X.H."/>
            <person name="Rhind N."/>
            <person name="Pidoux A."/>
            <person name="Brysch-Herzberg M."/>
            <person name="Du L.L."/>
        </authorList>
    </citation>
    <scope>NUCLEOTIDE SEQUENCE [LARGE SCALE GENOMIC DNA]</scope>
    <source>
        <strain evidence="2 3">CBS 15793</strain>
    </source>
</reference>
<sequence length="522" mass="59982">MENTDEKDYLRKNHSLENVDTSILDSDSDEFDALPEITLPKGETENRPRHLYLKNDTSDFSSYKWSIDRLSSTATLDDTNRKRRKFAVEKLLYYDKGQLENEEDGGINSLVDENLGSDVLNLLRTNSAKSDTLDYHFYNPSLAEPKVDSILSKLSIQEELRQHLFNCPAYIFEVVACSNLIPPSTVSCVLVYRFFNSFYSPSRSAWLQCLKTYINSSPQCKGEFGLNANSFYRQVCQSMGFNIQKRNQPVRSEPTNPEEVCSIVLNESSDVDFFVELCQTLYPICPQKLQSIMTQDVCRCLLDVKVGHSCRTSFTKFMESIVTSEKPHFFYDLVQLSDQPSVWVSLLSSLSSNSSTSVRFRANLATHWFLGKLPEPSCILSSICAQLDRLLDRCRDENYTDLLFLTTTFSYTVTGLHLEKSENLDLILEKLRKLNLAIPGTTEHLLLSRCEVKDYIHRLYMVIYYENSDVYSELERTIEKDQGSMGKQNEQPKRNSARNKPKTSSASRKGGRKKRRRNKNQD</sequence>
<proteinExistence type="predicted"/>
<dbReference type="EMBL" id="CP115612">
    <property type="protein sequence ID" value="WBW74246.1"/>
    <property type="molecule type" value="Genomic_DNA"/>
</dbReference>
<dbReference type="Pfam" id="PF08691">
    <property type="entry name" value="Nse5"/>
    <property type="match status" value="1"/>
</dbReference>
<organism evidence="2 3">
    <name type="scientific">Schizosaccharomyces osmophilus</name>
    <dbReference type="NCBI Taxonomy" id="2545709"/>
    <lineage>
        <taxon>Eukaryota</taxon>
        <taxon>Fungi</taxon>
        <taxon>Dikarya</taxon>
        <taxon>Ascomycota</taxon>
        <taxon>Taphrinomycotina</taxon>
        <taxon>Schizosaccharomycetes</taxon>
        <taxon>Schizosaccharomycetales</taxon>
        <taxon>Schizosaccharomycetaceae</taxon>
        <taxon>Schizosaccharomyces</taxon>
    </lineage>
</organism>
<gene>
    <name evidence="2" type="primary">nse6</name>
    <name evidence="2" type="ORF">SOMG_04015</name>
</gene>